<dbReference type="PANTHER" id="PTHR35273">
    <property type="entry name" value="ALPHA-1,4 POLYGALACTOSAMINIDASE, PUTATIVE (AFU_ORTHOLOGUE AFUA_3G07890)-RELATED"/>
    <property type="match status" value="1"/>
</dbReference>
<evidence type="ECO:0000256" key="2">
    <source>
        <dbReference type="ARBA" id="ARBA00012755"/>
    </source>
</evidence>
<feature type="non-terminal residue" evidence="5">
    <location>
        <position position="325"/>
    </location>
</feature>
<dbReference type="InterPro" id="IPR013785">
    <property type="entry name" value="Aldolase_TIM"/>
</dbReference>
<dbReference type="Pfam" id="PF03537">
    <property type="entry name" value="Glyco_hydro_114"/>
    <property type="match status" value="1"/>
</dbReference>
<dbReference type="PANTHER" id="PTHR35273:SF2">
    <property type="entry name" value="ALPHA-GALACTOSIDASE"/>
    <property type="match status" value="1"/>
</dbReference>
<dbReference type="Proteomes" id="UP000244855">
    <property type="component" value="Unassembled WGS sequence"/>
</dbReference>
<keyword evidence="6" id="KW-1185">Reference proteome</keyword>
<dbReference type="GO" id="GO:0004557">
    <property type="term" value="F:alpha-galactosidase activity"/>
    <property type="evidence" value="ECO:0007669"/>
    <property type="project" value="UniProtKB-EC"/>
</dbReference>
<accession>A0A2V1DHJ4</accession>
<proteinExistence type="predicted"/>
<comment type="catalytic activity">
    <reaction evidence="1">
        <text>Hydrolysis of terminal, non-reducing alpha-D-galactose residues in alpha-D-galactosides, including galactose oligosaccharides, galactomannans and galactolipids.</text>
        <dbReference type="EC" id="3.2.1.22"/>
    </reaction>
</comment>
<dbReference type="InterPro" id="IPR017853">
    <property type="entry name" value="GH"/>
</dbReference>
<dbReference type="OrthoDB" id="2108802at2759"/>
<evidence type="ECO:0000313" key="6">
    <source>
        <dbReference type="Proteomes" id="UP000244855"/>
    </source>
</evidence>
<protein>
    <recommendedName>
        <fullName evidence="2">alpha-galactosidase</fullName>
        <ecNumber evidence="2">3.2.1.22</ecNumber>
    </recommendedName>
</protein>
<evidence type="ECO:0000256" key="1">
    <source>
        <dbReference type="ARBA" id="ARBA00001255"/>
    </source>
</evidence>
<keyword evidence="5" id="KW-0378">Hydrolase</keyword>
<evidence type="ECO:0000256" key="3">
    <source>
        <dbReference type="SAM" id="MobiDB-lite"/>
    </source>
</evidence>
<sequence>PTTKPPWPLRKKLLIFIPVTLVVLGLALGLGLGLTLGRDSSDDSETSPPPSPPLPSPSTKPLWTPQINSTFQIVLAHTINLPSSSSSITPNVSIYDVDLFETPPETIATLHRLGKKVLCYFSAGSYEPGRPDAGEFKEEDLGEELEGWPGERWVRLGSERVRGVMKGRVELAKRKGCDGVDPDNVDGFQNKNGLSLTPQSSIDFLQYLSNLTTPLNLTLGLKNAGDIITQVLPIVHFSVNEQCVEYNECATFRPFIDAGKPVFHIEYPRDAGRKLGDDVRGRYCAEKDTRGFSTVLKKMELDGWVEYCDGRVEVTEIEGGSSGEE</sequence>
<dbReference type="SUPFAM" id="SSF51445">
    <property type="entry name" value="(Trans)glycosidases"/>
    <property type="match status" value="1"/>
</dbReference>
<dbReference type="AlphaFoldDB" id="A0A2V1DHJ4"/>
<feature type="domain" description="Glycoside-hydrolase family GH114 TIM-barrel" evidence="4">
    <location>
        <begin position="70"/>
        <end position="304"/>
    </location>
</feature>
<gene>
    <name evidence="5" type="ORF">DM02DRAFT_478148</name>
</gene>
<feature type="region of interest" description="Disordered" evidence="3">
    <location>
        <begin position="38"/>
        <end position="61"/>
    </location>
</feature>
<name>A0A2V1DHJ4_9PLEO</name>
<organism evidence="5 6">
    <name type="scientific">Periconia macrospinosa</name>
    <dbReference type="NCBI Taxonomy" id="97972"/>
    <lineage>
        <taxon>Eukaryota</taxon>
        <taxon>Fungi</taxon>
        <taxon>Dikarya</taxon>
        <taxon>Ascomycota</taxon>
        <taxon>Pezizomycotina</taxon>
        <taxon>Dothideomycetes</taxon>
        <taxon>Pleosporomycetidae</taxon>
        <taxon>Pleosporales</taxon>
        <taxon>Massarineae</taxon>
        <taxon>Periconiaceae</taxon>
        <taxon>Periconia</taxon>
    </lineage>
</organism>
<dbReference type="STRING" id="97972.A0A2V1DHJ4"/>
<feature type="non-terminal residue" evidence="5">
    <location>
        <position position="1"/>
    </location>
</feature>
<dbReference type="Gene3D" id="3.20.20.70">
    <property type="entry name" value="Aldolase class I"/>
    <property type="match status" value="1"/>
</dbReference>
<reference evidence="5 6" key="1">
    <citation type="journal article" date="2018" name="Sci. Rep.">
        <title>Comparative genomics provides insights into the lifestyle and reveals functional heterogeneity of dark septate endophytic fungi.</title>
        <authorList>
            <person name="Knapp D.G."/>
            <person name="Nemeth J.B."/>
            <person name="Barry K."/>
            <person name="Hainaut M."/>
            <person name="Henrissat B."/>
            <person name="Johnson J."/>
            <person name="Kuo A."/>
            <person name="Lim J.H.P."/>
            <person name="Lipzen A."/>
            <person name="Nolan M."/>
            <person name="Ohm R.A."/>
            <person name="Tamas L."/>
            <person name="Grigoriev I.V."/>
            <person name="Spatafora J.W."/>
            <person name="Nagy L.G."/>
            <person name="Kovacs G.M."/>
        </authorList>
    </citation>
    <scope>NUCLEOTIDE SEQUENCE [LARGE SCALE GENOMIC DNA]</scope>
    <source>
        <strain evidence="5 6">DSE2036</strain>
    </source>
</reference>
<dbReference type="EC" id="3.2.1.22" evidence="2"/>
<dbReference type="InterPro" id="IPR004352">
    <property type="entry name" value="GH114_TIM-barrel"/>
</dbReference>
<evidence type="ECO:0000313" key="5">
    <source>
        <dbReference type="EMBL" id="PVH97646.1"/>
    </source>
</evidence>
<evidence type="ECO:0000259" key="4">
    <source>
        <dbReference type="Pfam" id="PF03537"/>
    </source>
</evidence>
<dbReference type="EMBL" id="KZ805431">
    <property type="protein sequence ID" value="PVH97646.1"/>
    <property type="molecule type" value="Genomic_DNA"/>
</dbReference>
<feature type="compositionally biased region" description="Pro residues" evidence="3">
    <location>
        <begin position="47"/>
        <end position="58"/>
    </location>
</feature>